<evidence type="ECO:0000259" key="1">
    <source>
        <dbReference type="Pfam" id="PF07647"/>
    </source>
</evidence>
<dbReference type="Gene3D" id="1.10.150.50">
    <property type="entry name" value="Transcription Factor, Ets-1"/>
    <property type="match status" value="1"/>
</dbReference>
<dbReference type="PANTHER" id="PTHR33915:SF1">
    <property type="entry name" value="OS04G0644100 PROTEIN"/>
    <property type="match status" value="1"/>
</dbReference>
<evidence type="ECO:0000313" key="3">
    <source>
        <dbReference type="Proteomes" id="UP001190926"/>
    </source>
</evidence>
<sequence length="200" mass="23440">MDWFSWLSKTGMEPSLVYEYGLSLAQNELEEDDIAYFNHEFLQSMGISIAKHRLEILKLARREKGNYPQSLSRIMIAIKRTKRCFSKYLRPWARREDSSAALALVPRRSYSARWKSAMLRRNKRILMATKSSRAPLLLTNGSPMFFHSSRINSFSNPFVHHDYNGVDDQKLEGDNCDDEYWSSAVEDIRWDTMFQNLKPT</sequence>
<dbReference type="CDD" id="cd09487">
    <property type="entry name" value="SAM_superfamily"/>
    <property type="match status" value="1"/>
</dbReference>
<keyword evidence="3" id="KW-1185">Reference proteome</keyword>
<dbReference type="EMBL" id="SDAM02000145">
    <property type="protein sequence ID" value="KAH6827672.1"/>
    <property type="molecule type" value="Genomic_DNA"/>
</dbReference>
<gene>
    <name evidence="2" type="ORF">C2S53_019476</name>
</gene>
<dbReference type="SUPFAM" id="SSF47769">
    <property type="entry name" value="SAM/Pointed domain"/>
    <property type="match status" value="1"/>
</dbReference>
<accession>A0AAD4J5Q9</accession>
<dbReference type="Proteomes" id="UP001190926">
    <property type="component" value="Unassembled WGS sequence"/>
</dbReference>
<dbReference type="InterPro" id="IPR001660">
    <property type="entry name" value="SAM"/>
</dbReference>
<dbReference type="AlphaFoldDB" id="A0AAD4J5Q9"/>
<proteinExistence type="predicted"/>
<dbReference type="Pfam" id="PF07647">
    <property type="entry name" value="SAM_2"/>
    <property type="match status" value="1"/>
</dbReference>
<protein>
    <submittedName>
        <fullName evidence="2">Sterile alpha motif domain-containing protein</fullName>
    </submittedName>
</protein>
<dbReference type="PANTHER" id="PTHR33915">
    <property type="entry name" value="OSJNBA0033G05.11 PROTEIN"/>
    <property type="match status" value="1"/>
</dbReference>
<feature type="domain" description="SAM" evidence="1">
    <location>
        <begin position="6"/>
        <end position="58"/>
    </location>
</feature>
<name>A0AAD4J5Q9_PERFH</name>
<dbReference type="InterPro" id="IPR013761">
    <property type="entry name" value="SAM/pointed_sf"/>
</dbReference>
<comment type="caution">
    <text evidence="2">The sequence shown here is derived from an EMBL/GenBank/DDBJ whole genome shotgun (WGS) entry which is preliminary data.</text>
</comment>
<organism evidence="2 3">
    <name type="scientific">Perilla frutescens var. hirtella</name>
    <name type="common">Perilla citriodora</name>
    <name type="synonym">Perilla setoyensis</name>
    <dbReference type="NCBI Taxonomy" id="608512"/>
    <lineage>
        <taxon>Eukaryota</taxon>
        <taxon>Viridiplantae</taxon>
        <taxon>Streptophyta</taxon>
        <taxon>Embryophyta</taxon>
        <taxon>Tracheophyta</taxon>
        <taxon>Spermatophyta</taxon>
        <taxon>Magnoliopsida</taxon>
        <taxon>eudicotyledons</taxon>
        <taxon>Gunneridae</taxon>
        <taxon>Pentapetalae</taxon>
        <taxon>asterids</taxon>
        <taxon>lamiids</taxon>
        <taxon>Lamiales</taxon>
        <taxon>Lamiaceae</taxon>
        <taxon>Nepetoideae</taxon>
        <taxon>Elsholtzieae</taxon>
        <taxon>Perilla</taxon>
    </lineage>
</organism>
<reference evidence="2 3" key="1">
    <citation type="journal article" date="2021" name="Nat. Commun.">
        <title>Incipient diploidization of the medicinal plant Perilla within 10,000 years.</title>
        <authorList>
            <person name="Zhang Y."/>
            <person name="Shen Q."/>
            <person name="Leng L."/>
            <person name="Zhang D."/>
            <person name="Chen S."/>
            <person name="Shi Y."/>
            <person name="Ning Z."/>
            <person name="Chen S."/>
        </authorList>
    </citation>
    <scope>NUCLEOTIDE SEQUENCE [LARGE SCALE GENOMIC DNA]</scope>
    <source>
        <strain evidence="3">cv. PC099</strain>
    </source>
</reference>
<evidence type="ECO:0000313" key="2">
    <source>
        <dbReference type="EMBL" id="KAH6827672.1"/>
    </source>
</evidence>